<dbReference type="PIRSF" id="PIRSF033722">
    <property type="entry name" value="DnaD_CA_C3587_prd"/>
    <property type="match status" value="1"/>
</dbReference>
<dbReference type="Proteomes" id="UP000183952">
    <property type="component" value="Unassembled WGS sequence"/>
</dbReference>
<dbReference type="EMBL" id="FRAD01000008">
    <property type="protein sequence ID" value="SHJ85748.1"/>
    <property type="molecule type" value="Genomic_DNA"/>
</dbReference>
<dbReference type="SUPFAM" id="SSF158499">
    <property type="entry name" value="DnaD domain-like"/>
    <property type="match status" value="2"/>
</dbReference>
<dbReference type="NCBIfam" id="TIGR01446">
    <property type="entry name" value="DnaD_dom"/>
    <property type="match status" value="2"/>
</dbReference>
<reference evidence="3 4" key="1">
    <citation type="submission" date="2016-11" db="EMBL/GenBank/DDBJ databases">
        <authorList>
            <person name="Jaros S."/>
            <person name="Januszkiewicz K."/>
            <person name="Wedrychowicz H."/>
        </authorList>
    </citation>
    <scope>NUCLEOTIDE SEQUENCE [LARGE SCALE GENOMIC DNA]</scope>
    <source>
        <strain evidence="3 4">DSM 3090</strain>
    </source>
</reference>
<feature type="domain" description="DnaB/C C-terminal" evidence="2">
    <location>
        <begin position="225"/>
        <end position="281"/>
    </location>
</feature>
<dbReference type="PANTHER" id="PTHR37293">
    <property type="entry name" value="PHAGE REPLICATION PROTEIN-RELATED"/>
    <property type="match status" value="1"/>
</dbReference>
<dbReference type="Gene3D" id="1.10.10.630">
    <property type="entry name" value="DnaD domain-like"/>
    <property type="match status" value="2"/>
</dbReference>
<name>A0A1M6MQH2_9CLOT</name>
<dbReference type="InterPro" id="IPR017019">
    <property type="entry name" value="DNA_replication_prd_bac"/>
</dbReference>
<evidence type="ECO:0000313" key="3">
    <source>
        <dbReference type="EMBL" id="SHJ85748.1"/>
    </source>
</evidence>
<keyword evidence="4" id="KW-1185">Reference proteome</keyword>
<dbReference type="InterPro" id="IPR006343">
    <property type="entry name" value="DnaB/C_C"/>
</dbReference>
<dbReference type="RefSeq" id="WP_072903141.1">
    <property type="nucleotide sequence ID" value="NZ_FRAD01000008.1"/>
</dbReference>
<organism evidence="3 4">
    <name type="scientific">Hathewaya proteolytica DSM 3090</name>
    <dbReference type="NCBI Taxonomy" id="1121331"/>
    <lineage>
        <taxon>Bacteria</taxon>
        <taxon>Bacillati</taxon>
        <taxon>Bacillota</taxon>
        <taxon>Clostridia</taxon>
        <taxon>Eubacteriales</taxon>
        <taxon>Clostridiaceae</taxon>
        <taxon>Hathewaya</taxon>
    </lineage>
</organism>
<dbReference type="STRING" id="1121331.SAMN02745248_01120"/>
<evidence type="ECO:0000313" key="4">
    <source>
        <dbReference type="Proteomes" id="UP000183952"/>
    </source>
</evidence>
<accession>A0A1M6MQH2</accession>
<protein>
    <submittedName>
        <fullName evidence="3">DnaD and phage-associated domain-containing protein</fullName>
    </submittedName>
</protein>
<dbReference type="InterPro" id="IPR053162">
    <property type="entry name" value="DnaD"/>
</dbReference>
<comment type="similarity">
    <text evidence="1">Belongs to the DnaB/DnaD family.</text>
</comment>
<dbReference type="OrthoDB" id="1652900at2"/>
<dbReference type="PANTHER" id="PTHR37293:SF5">
    <property type="entry name" value="DNA REPLICATION PROTEIN"/>
    <property type="match status" value="1"/>
</dbReference>
<dbReference type="InterPro" id="IPR034829">
    <property type="entry name" value="DnaD-like_sf"/>
</dbReference>
<dbReference type="AlphaFoldDB" id="A0A1M6MQH2"/>
<proteinExistence type="inferred from homology"/>
<dbReference type="Pfam" id="PF07261">
    <property type="entry name" value="DnaB_2"/>
    <property type="match status" value="2"/>
</dbReference>
<evidence type="ECO:0000256" key="1">
    <source>
        <dbReference type="ARBA" id="ARBA00093462"/>
    </source>
</evidence>
<evidence type="ECO:0000259" key="2">
    <source>
        <dbReference type="Pfam" id="PF07261"/>
    </source>
</evidence>
<sequence>MNTFIFNNKNSAYTSVSNTFIENYMPEARGEYVKIYILGLKYSCCGEPGVSSSVIAQKLDLLESDVLNAWMYWNDKNVIRLKSLNNGSYSIEFLNLNREEVSSESSINLLEELNNKNIKDMLKDIEKLLGRTLSSKEITMYLSWQKDFNFSPEMILLLIQYCASKNKTDYRYIEKIAISWFDNNIKTVDDAQMSIKSREDTWVKINQIRTYLGMSNSDMMKPQEDLLNKWINTYKFQLNIIYKACDICFQRLSKTDFKYIDAILGNWFKANLTTLEDIEKHDINTKPNYKKYGNNNSSSSKGNFTNYEQRTYDFATLEKKLLGWDNND</sequence>
<feature type="domain" description="DnaB/C C-terminal" evidence="2">
    <location>
        <begin position="123"/>
        <end position="193"/>
    </location>
</feature>
<gene>
    <name evidence="3" type="ORF">SAMN02745248_01120</name>
</gene>